<keyword evidence="2" id="KW-1185">Reference proteome</keyword>
<gene>
    <name evidence="1" type="ORF">WICPIJ_001343</name>
</gene>
<accession>A0A9P8QBT8</accession>
<reference evidence="1" key="1">
    <citation type="journal article" date="2021" name="Open Biol.">
        <title>Shared evolutionary footprints suggest mitochondrial oxidative damage underlies multiple complex I losses in fungi.</title>
        <authorList>
            <person name="Schikora-Tamarit M.A."/>
            <person name="Marcet-Houben M."/>
            <person name="Nosek J."/>
            <person name="Gabaldon T."/>
        </authorList>
    </citation>
    <scope>NUCLEOTIDE SEQUENCE</scope>
    <source>
        <strain evidence="1">CBS2887</strain>
    </source>
</reference>
<comment type="caution">
    <text evidence="1">The sequence shown here is derived from an EMBL/GenBank/DDBJ whole genome shotgun (WGS) entry which is preliminary data.</text>
</comment>
<proteinExistence type="predicted"/>
<dbReference type="Proteomes" id="UP000774326">
    <property type="component" value="Unassembled WGS sequence"/>
</dbReference>
<protein>
    <submittedName>
        <fullName evidence="1">Uncharacterized protein</fullName>
    </submittedName>
</protein>
<organism evidence="1 2">
    <name type="scientific">Wickerhamomyces pijperi</name>
    <name type="common">Yeast</name>
    <name type="synonym">Pichia pijperi</name>
    <dbReference type="NCBI Taxonomy" id="599730"/>
    <lineage>
        <taxon>Eukaryota</taxon>
        <taxon>Fungi</taxon>
        <taxon>Dikarya</taxon>
        <taxon>Ascomycota</taxon>
        <taxon>Saccharomycotina</taxon>
        <taxon>Saccharomycetes</taxon>
        <taxon>Phaffomycetales</taxon>
        <taxon>Wickerhamomycetaceae</taxon>
        <taxon>Wickerhamomyces</taxon>
    </lineage>
</organism>
<evidence type="ECO:0000313" key="1">
    <source>
        <dbReference type="EMBL" id="KAH3687673.1"/>
    </source>
</evidence>
<dbReference type="EMBL" id="JAEUBG010000674">
    <property type="protein sequence ID" value="KAH3687673.1"/>
    <property type="molecule type" value="Genomic_DNA"/>
</dbReference>
<name>A0A9P8QBT8_WICPI</name>
<sequence>MLSCSCTSNSNSCKDFSELVAFPLSPSSFLARTSLPNTMTLELNLMVLNLWAILTTVRPCSSHLWFKVSAMILSEFVSRAEVLSSRINNLGFNNRERAREILCFCPPDNWAPFGPTKVDRPSGNSLMNFKALDCVNAACKSESLYSGML</sequence>
<dbReference type="AlphaFoldDB" id="A0A9P8QBT8"/>
<evidence type="ECO:0000313" key="2">
    <source>
        <dbReference type="Proteomes" id="UP000774326"/>
    </source>
</evidence>
<reference evidence="1" key="2">
    <citation type="submission" date="2021-01" db="EMBL/GenBank/DDBJ databases">
        <authorList>
            <person name="Schikora-Tamarit M.A."/>
        </authorList>
    </citation>
    <scope>NUCLEOTIDE SEQUENCE</scope>
    <source>
        <strain evidence="1">CBS2887</strain>
    </source>
</reference>